<proteinExistence type="predicted"/>
<organism evidence="1 2">
    <name type="scientific">Subtercola boreus</name>
    <dbReference type="NCBI Taxonomy" id="120213"/>
    <lineage>
        <taxon>Bacteria</taxon>
        <taxon>Bacillati</taxon>
        <taxon>Actinomycetota</taxon>
        <taxon>Actinomycetes</taxon>
        <taxon>Micrococcales</taxon>
        <taxon>Microbacteriaceae</taxon>
        <taxon>Subtercola</taxon>
    </lineage>
</organism>
<name>A0A3E0WB33_9MICO</name>
<dbReference type="InterPro" id="IPR029058">
    <property type="entry name" value="AB_hydrolase_fold"/>
</dbReference>
<comment type="caution">
    <text evidence="1">The sequence shown here is derived from an EMBL/GenBank/DDBJ whole genome shotgun (WGS) entry which is preliminary data.</text>
</comment>
<dbReference type="AlphaFoldDB" id="A0A3E0WB33"/>
<dbReference type="Proteomes" id="UP000257080">
    <property type="component" value="Unassembled WGS sequence"/>
</dbReference>
<evidence type="ECO:0008006" key="3">
    <source>
        <dbReference type="Google" id="ProtNLM"/>
    </source>
</evidence>
<reference evidence="1 2" key="1">
    <citation type="submission" date="2017-04" db="EMBL/GenBank/DDBJ databases">
        <title>Comparative genome analysis of Subtercola boreus.</title>
        <authorList>
            <person name="Cho Y.-J."/>
            <person name="Cho A."/>
            <person name="Kim O.-S."/>
            <person name="Lee J.-I."/>
        </authorList>
    </citation>
    <scope>NUCLEOTIDE SEQUENCE [LARGE SCALE GENOMIC DNA]</scope>
    <source>
        <strain evidence="1 2">P28004</strain>
    </source>
</reference>
<evidence type="ECO:0000313" key="2">
    <source>
        <dbReference type="Proteomes" id="UP000257080"/>
    </source>
</evidence>
<dbReference type="SUPFAM" id="SSF53474">
    <property type="entry name" value="alpha/beta-Hydrolases"/>
    <property type="match status" value="1"/>
</dbReference>
<dbReference type="Gene3D" id="3.40.50.1820">
    <property type="entry name" value="alpha/beta hydrolase"/>
    <property type="match status" value="1"/>
</dbReference>
<dbReference type="OrthoDB" id="9770427at2"/>
<protein>
    <recommendedName>
        <fullName evidence="3">Alpha/beta hydrolase</fullName>
    </recommendedName>
</protein>
<accession>A0A3E0WB33</accession>
<dbReference type="EMBL" id="NBXE01000024">
    <property type="protein sequence ID" value="RFA26544.1"/>
    <property type="molecule type" value="Genomic_DNA"/>
</dbReference>
<gene>
    <name evidence="1" type="ORF">B7R25_10805</name>
</gene>
<evidence type="ECO:0000313" key="1">
    <source>
        <dbReference type="EMBL" id="RFA26544.1"/>
    </source>
</evidence>
<sequence>MARAGYWMLDYGYSARSELRGLATARDPSRRDSGAVGPGARPVVLLPGVYERWHFMLPLARQLEDLGHAVFFVPELGRNLLPIDESARLVAGLLAENDLRDVLLVAHSKGGLIGKYVMLRLDPEQRVDHLVAVNTPFSGSVWAERLKVPSIRIFDAADLTMTFLGARSPVNERITSVFGSYDQNVPAGSVLPGARNLRLAVGGHSRIIGSRAFAAVLAEQVARRG</sequence>